<accession>A0A1J5PQ87</accession>
<dbReference type="EMBL" id="MLJW01007096">
    <property type="protein sequence ID" value="OIQ65741.1"/>
    <property type="molecule type" value="Genomic_DNA"/>
</dbReference>
<proteinExistence type="predicted"/>
<evidence type="ECO:0000256" key="1">
    <source>
        <dbReference type="SAM" id="MobiDB-lite"/>
    </source>
</evidence>
<sequence>MVVDSTRPGHEKSISKSLKTPQTVLPDGIEDGGGDEVLALDDRRIALLHGQRL</sequence>
<evidence type="ECO:0000313" key="2">
    <source>
        <dbReference type="EMBL" id="OIQ65741.1"/>
    </source>
</evidence>
<feature type="region of interest" description="Disordered" evidence="1">
    <location>
        <begin position="1"/>
        <end position="33"/>
    </location>
</feature>
<dbReference type="AlphaFoldDB" id="A0A1J5PQ87"/>
<reference evidence="2" key="1">
    <citation type="submission" date="2016-10" db="EMBL/GenBank/DDBJ databases">
        <title>Sequence of Gallionella enrichment culture.</title>
        <authorList>
            <person name="Poehlein A."/>
            <person name="Muehling M."/>
            <person name="Daniel R."/>
        </authorList>
    </citation>
    <scope>NUCLEOTIDE SEQUENCE</scope>
</reference>
<comment type="caution">
    <text evidence="2">The sequence shown here is derived from an EMBL/GenBank/DDBJ whole genome shotgun (WGS) entry which is preliminary data.</text>
</comment>
<protein>
    <submittedName>
        <fullName evidence="2">Uncharacterized protein</fullName>
    </submittedName>
</protein>
<organism evidence="2">
    <name type="scientific">mine drainage metagenome</name>
    <dbReference type="NCBI Taxonomy" id="410659"/>
    <lineage>
        <taxon>unclassified sequences</taxon>
        <taxon>metagenomes</taxon>
        <taxon>ecological metagenomes</taxon>
    </lineage>
</organism>
<name>A0A1J5PQ87_9ZZZZ</name>
<gene>
    <name evidence="2" type="ORF">GALL_526970</name>
</gene>